<evidence type="ECO:0000313" key="3">
    <source>
        <dbReference type="Proteomes" id="UP000708208"/>
    </source>
</evidence>
<dbReference type="OrthoDB" id="5987340at2759"/>
<dbReference type="Pfam" id="PF05380">
    <property type="entry name" value="Peptidase_A17"/>
    <property type="match status" value="1"/>
</dbReference>
<dbReference type="CDD" id="cd01644">
    <property type="entry name" value="RT_pepA17"/>
    <property type="match status" value="1"/>
</dbReference>
<gene>
    <name evidence="2" type="ORF">AFUS01_LOCUS2202</name>
</gene>
<sequence>MAANPLASHPMQMKLAKLPDSELPKFSGKYEDWLTFSDRFQHTIHNCKDLSGSEKLKYLQAALPGETGRVIESISITDSNYSTAWDTVKAKYHHEREIVFNHLDRILDQASVPPGCIADLEKLKANCNNSYTALKALNRNNTLGEDFIVKIMLRKVDPETRKEFKKSLCDRDVPSLNTFNSFIDKVVADHATEVSESNSNAHKQQSFRPPESKSFSKQSRGPSKCSFCQGDHLNYTCRQLLDKPPADRLNYAKDSKVCTNCLSPAHSTKDCHSKKLCKKCSKNHHTLLHKDISDSQAKHKANANTANAPTTNSHTILATAMVQIKNKYGQPWECRALIDNGSTHTFINSALVTTLGLKRTLLVNPMNVNGLSDIHITTVTHTVEIALTSEHYPDTIVNTTALIVEKASGLHPSTSVVPQGWKHIRDLTLADPTFWKTRAVNVLIGADLYPRIMHGGIRKGSETQPLAQDTMFGWIISGPTNSLNSNLTVSLNNNCALDITLRKFWEIEDCPSAIRLLTKDETKCEQHYHQTTKRNPDGSFTVSLPFQENSIPLGNSKPMAFKRFLNLEAKFQRNPEFKIQYSQQMRDLILDGHLELIPFNDDNRKPDDPVPTKSYFLPHHGVTKDSSTTTKLRIVFDASAVTSSGQSLNHQLMVGPVLQEDLVSILIRWRHWRIPMTADIKQMYLYIWMREEDRDFLRILWRNNPRDTIRQYRLTKVTFGTSCAPYQAVKTLQQLGKIHREEFPLASRVVCRDFYVDDCLTGSNSEEEALMLQQELLDLTQKGGFVLRKWSSSSARVLQQLPDHLREAQHPLNLATDDSIKALGLLWNAGSDDFSFTIQQPQSHKVTKRTVLSEIARIFDPLGFLTPVTIKAKILMQKLWATELGWDTQLPPNLQQDWKSLQEDMSQLENLRIPRWICQVDSIITELHGFSDASTKAYAAVVYVRTVSSGGVVVRLVTSKTRVAPLKMTSVPRLELCAAENIGL</sequence>
<keyword evidence="3" id="KW-1185">Reference proteome</keyword>
<organism evidence="2 3">
    <name type="scientific">Allacma fusca</name>
    <dbReference type="NCBI Taxonomy" id="39272"/>
    <lineage>
        <taxon>Eukaryota</taxon>
        <taxon>Metazoa</taxon>
        <taxon>Ecdysozoa</taxon>
        <taxon>Arthropoda</taxon>
        <taxon>Hexapoda</taxon>
        <taxon>Collembola</taxon>
        <taxon>Symphypleona</taxon>
        <taxon>Sminthuridae</taxon>
        <taxon>Allacma</taxon>
    </lineage>
</organism>
<dbReference type="EMBL" id="CAJVCH010012586">
    <property type="protein sequence ID" value="CAG7673140.1"/>
    <property type="molecule type" value="Genomic_DNA"/>
</dbReference>
<protein>
    <recommendedName>
        <fullName evidence="4">Peptidase aspartic putative domain-containing protein</fullName>
    </recommendedName>
</protein>
<evidence type="ECO:0000256" key="1">
    <source>
        <dbReference type="SAM" id="MobiDB-lite"/>
    </source>
</evidence>
<dbReference type="Proteomes" id="UP000708208">
    <property type="component" value="Unassembled WGS sequence"/>
</dbReference>
<reference evidence="2" key="1">
    <citation type="submission" date="2021-06" db="EMBL/GenBank/DDBJ databases">
        <authorList>
            <person name="Hodson N. C."/>
            <person name="Mongue J. A."/>
            <person name="Jaron S. K."/>
        </authorList>
    </citation>
    <scope>NUCLEOTIDE SEQUENCE</scope>
</reference>
<feature type="region of interest" description="Disordered" evidence="1">
    <location>
        <begin position="194"/>
        <end position="223"/>
    </location>
</feature>
<dbReference type="CDD" id="cd00303">
    <property type="entry name" value="retropepsin_like"/>
    <property type="match status" value="1"/>
</dbReference>
<evidence type="ECO:0000313" key="2">
    <source>
        <dbReference type="EMBL" id="CAG7673140.1"/>
    </source>
</evidence>
<dbReference type="AlphaFoldDB" id="A0A8J2J4W0"/>
<name>A0A8J2J4W0_9HEXA</name>
<dbReference type="Pfam" id="PF03564">
    <property type="entry name" value="DUF1759"/>
    <property type="match status" value="1"/>
</dbReference>
<comment type="caution">
    <text evidence="2">The sequence shown here is derived from an EMBL/GenBank/DDBJ whole genome shotgun (WGS) entry which is preliminary data.</text>
</comment>
<proteinExistence type="predicted"/>
<dbReference type="PANTHER" id="PTHR47331:SF5">
    <property type="entry name" value="RIBONUCLEASE H"/>
    <property type="match status" value="1"/>
</dbReference>
<dbReference type="Pfam" id="PF08284">
    <property type="entry name" value="RVP_2"/>
    <property type="match status" value="1"/>
</dbReference>
<feature type="compositionally biased region" description="Polar residues" evidence="1">
    <location>
        <begin position="194"/>
        <end position="221"/>
    </location>
</feature>
<dbReference type="PANTHER" id="PTHR47331">
    <property type="entry name" value="PHD-TYPE DOMAIN-CONTAINING PROTEIN"/>
    <property type="match status" value="1"/>
</dbReference>
<accession>A0A8J2J4W0</accession>
<evidence type="ECO:0008006" key="4">
    <source>
        <dbReference type="Google" id="ProtNLM"/>
    </source>
</evidence>
<dbReference type="InterPro" id="IPR008042">
    <property type="entry name" value="Retrotrans_Pao"/>
</dbReference>
<dbReference type="InterPro" id="IPR005312">
    <property type="entry name" value="DUF1759"/>
</dbReference>